<dbReference type="InterPro" id="IPR002557">
    <property type="entry name" value="Chitin-bd_dom"/>
</dbReference>
<gene>
    <name evidence="9" type="primary">LOC106074580</name>
</gene>
<dbReference type="SUPFAM" id="SSF57625">
    <property type="entry name" value="Invertebrate chitin-binding proteins"/>
    <property type="match status" value="2"/>
</dbReference>
<name>A0A9W3BMG9_BIOGL</name>
<keyword evidence="5" id="KW-0325">Glycoprotein</keyword>
<keyword evidence="2 6" id="KW-0732">Signal</keyword>
<dbReference type="PANTHER" id="PTHR23301:SF0">
    <property type="entry name" value="CHITIN-BINDING TYPE-2 DOMAIN-CONTAINING PROTEIN-RELATED"/>
    <property type="match status" value="1"/>
</dbReference>
<dbReference type="InterPro" id="IPR036508">
    <property type="entry name" value="Chitin-bd_dom_sf"/>
</dbReference>
<evidence type="ECO:0000256" key="5">
    <source>
        <dbReference type="ARBA" id="ARBA00023180"/>
    </source>
</evidence>
<feature type="chain" id="PRO_5040779363" evidence="6">
    <location>
        <begin position="20"/>
        <end position="146"/>
    </location>
</feature>
<dbReference type="GO" id="GO:0005576">
    <property type="term" value="C:extracellular region"/>
    <property type="evidence" value="ECO:0007669"/>
    <property type="project" value="InterPro"/>
</dbReference>
<dbReference type="GeneID" id="106074580"/>
<dbReference type="Proteomes" id="UP001165740">
    <property type="component" value="Chromosome 10"/>
</dbReference>
<protein>
    <submittedName>
        <fullName evidence="9">Peritrophin-48-like</fullName>
    </submittedName>
</protein>
<sequence>MNWFLKLVSFLALVLICYGQDTHKKNETSCTGRPDDWLAEIGCWGYNYCKNGTTIPFVCPPSTVYDRDAKKCVPPGSSSTACGTSTICSGLPDGRYPDIGCKSYYVCVAGVNNGRIYCPATLVFDSNLDNCNWANNVPPPCGTKKD</sequence>
<evidence type="ECO:0000313" key="9">
    <source>
        <dbReference type="RefSeq" id="XP_055900597.1"/>
    </source>
</evidence>
<proteinExistence type="predicted"/>
<accession>A0A9W3BMG9</accession>
<organism evidence="8 9">
    <name type="scientific">Biomphalaria glabrata</name>
    <name type="common">Bloodfluke planorb</name>
    <name type="synonym">Freshwater snail</name>
    <dbReference type="NCBI Taxonomy" id="6526"/>
    <lineage>
        <taxon>Eukaryota</taxon>
        <taxon>Metazoa</taxon>
        <taxon>Spiralia</taxon>
        <taxon>Lophotrochozoa</taxon>
        <taxon>Mollusca</taxon>
        <taxon>Gastropoda</taxon>
        <taxon>Heterobranchia</taxon>
        <taxon>Euthyneura</taxon>
        <taxon>Panpulmonata</taxon>
        <taxon>Hygrophila</taxon>
        <taxon>Lymnaeoidea</taxon>
        <taxon>Planorbidae</taxon>
        <taxon>Biomphalaria</taxon>
    </lineage>
</organism>
<dbReference type="OrthoDB" id="6020543at2759"/>
<dbReference type="Pfam" id="PF01607">
    <property type="entry name" value="CBM_14"/>
    <property type="match status" value="2"/>
</dbReference>
<keyword evidence="3" id="KW-0677">Repeat</keyword>
<dbReference type="InterPro" id="IPR051940">
    <property type="entry name" value="Chitin_bind-dev_reg"/>
</dbReference>
<keyword evidence="1" id="KW-0147">Chitin-binding</keyword>
<dbReference type="OMA" id="CKSYGVC"/>
<evidence type="ECO:0000256" key="4">
    <source>
        <dbReference type="ARBA" id="ARBA00023157"/>
    </source>
</evidence>
<evidence type="ECO:0000313" key="8">
    <source>
        <dbReference type="Proteomes" id="UP001165740"/>
    </source>
</evidence>
<keyword evidence="8" id="KW-1185">Reference proteome</keyword>
<dbReference type="GO" id="GO:0008061">
    <property type="term" value="F:chitin binding"/>
    <property type="evidence" value="ECO:0007669"/>
    <property type="project" value="UniProtKB-KW"/>
</dbReference>
<dbReference type="AlphaFoldDB" id="A0A9W3BMG9"/>
<evidence type="ECO:0000256" key="3">
    <source>
        <dbReference type="ARBA" id="ARBA00022737"/>
    </source>
</evidence>
<keyword evidence="4" id="KW-1015">Disulfide bond</keyword>
<reference evidence="9" key="1">
    <citation type="submission" date="2025-08" db="UniProtKB">
        <authorList>
            <consortium name="RefSeq"/>
        </authorList>
    </citation>
    <scope>IDENTIFICATION</scope>
</reference>
<dbReference type="PANTHER" id="PTHR23301">
    <property type="entry name" value="CHITIN BINDING PERITROPHIN-A"/>
    <property type="match status" value="1"/>
</dbReference>
<dbReference type="Gene3D" id="2.170.140.10">
    <property type="entry name" value="Chitin binding domain"/>
    <property type="match status" value="1"/>
</dbReference>
<evidence type="ECO:0000256" key="1">
    <source>
        <dbReference type="ARBA" id="ARBA00022669"/>
    </source>
</evidence>
<evidence type="ECO:0000256" key="6">
    <source>
        <dbReference type="SAM" id="SignalP"/>
    </source>
</evidence>
<dbReference type="RefSeq" id="XP_055900597.1">
    <property type="nucleotide sequence ID" value="XM_056044622.1"/>
</dbReference>
<dbReference type="SMART" id="SM00494">
    <property type="entry name" value="ChtBD2"/>
    <property type="match status" value="2"/>
</dbReference>
<dbReference type="PROSITE" id="PS50940">
    <property type="entry name" value="CHIT_BIND_II"/>
    <property type="match status" value="2"/>
</dbReference>
<evidence type="ECO:0000256" key="2">
    <source>
        <dbReference type="ARBA" id="ARBA00022729"/>
    </source>
</evidence>
<feature type="signal peptide" evidence="6">
    <location>
        <begin position="1"/>
        <end position="19"/>
    </location>
</feature>
<evidence type="ECO:0000259" key="7">
    <source>
        <dbReference type="PROSITE" id="PS50940"/>
    </source>
</evidence>
<feature type="domain" description="Chitin-binding type-2" evidence="7">
    <location>
        <begin position="27"/>
        <end position="84"/>
    </location>
</feature>
<feature type="domain" description="Chitin-binding type-2" evidence="7">
    <location>
        <begin position="85"/>
        <end position="143"/>
    </location>
</feature>